<feature type="domain" description="Polymerase nucleotidyl transferase" evidence="1">
    <location>
        <begin position="23"/>
        <end position="69"/>
    </location>
</feature>
<comment type="caution">
    <text evidence="2">The sequence shown here is derived from an EMBL/GenBank/DDBJ whole genome shotgun (WGS) entry which is preliminary data.</text>
</comment>
<organism evidence="2 3">
    <name type="scientific">Kouleothrix aurantiaca</name>
    <dbReference type="NCBI Taxonomy" id="186479"/>
    <lineage>
        <taxon>Bacteria</taxon>
        <taxon>Bacillati</taxon>
        <taxon>Chloroflexota</taxon>
        <taxon>Chloroflexia</taxon>
        <taxon>Chloroflexales</taxon>
        <taxon>Roseiflexineae</taxon>
        <taxon>Roseiflexaceae</taxon>
        <taxon>Kouleothrix</taxon>
    </lineage>
</organism>
<evidence type="ECO:0000259" key="1">
    <source>
        <dbReference type="Pfam" id="PF01909"/>
    </source>
</evidence>
<gene>
    <name evidence="2" type="ORF">SE17_24480</name>
</gene>
<dbReference type="Pfam" id="PF01909">
    <property type="entry name" value="NTP_transf_2"/>
    <property type="match status" value="1"/>
</dbReference>
<protein>
    <recommendedName>
        <fullName evidence="1">Polymerase nucleotidyl transferase domain-containing protein</fullName>
    </recommendedName>
</protein>
<sequence length="172" mass="18720">MTPATRDEFLARLLASAAADPRIAGVLDYGSTSEGRGDEWSDVDLVVFLRDAEAATFEAGWKQWLGQFAPVLLAYISGMGKPWAVVEAAPLPLRVDFNFYPIGEIERIGTWHCAPLSVAHMVLYDGSGGAISARVAQIVGQALGPVDPAEAFQQVCGDFWYYALRTWAKVVR</sequence>
<accession>A0A0P9FDD3</accession>
<name>A0A0P9FDD3_9CHLR</name>
<keyword evidence="3" id="KW-1185">Reference proteome</keyword>
<proteinExistence type="predicted"/>
<dbReference type="EMBL" id="LJCR01001181">
    <property type="protein sequence ID" value="KPV50860.1"/>
    <property type="molecule type" value="Genomic_DNA"/>
</dbReference>
<dbReference type="Gene3D" id="3.30.460.10">
    <property type="entry name" value="Beta Polymerase, domain 2"/>
    <property type="match status" value="1"/>
</dbReference>
<evidence type="ECO:0000313" key="2">
    <source>
        <dbReference type="EMBL" id="KPV50860.1"/>
    </source>
</evidence>
<dbReference type="InterPro" id="IPR043519">
    <property type="entry name" value="NT_sf"/>
</dbReference>
<evidence type="ECO:0000313" key="3">
    <source>
        <dbReference type="Proteomes" id="UP000050509"/>
    </source>
</evidence>
<dbReference type="Proteomes" id="UP000050509">
    <property type="component" value="Unassembled WGS sequence"/>
</dbReference>
<dbReference type="AlphaFoldDB" id="A0A0P9FDD3"/>
<dbReference type="GO" id="GO:0016779">
    <property type="term" value="F:nucleotidyltransferase activity"/>
    <property type="evidence" value="ECO:0007669"/>
    <property type="project" value="InterPro"/>
</dbReference>
<feature type="non-terminal residue" evidence="2">
    <location>
        <position position="172"/>
    </location>
</feature>
<dbReference type="SUPFAM" id="SSF81301">
    <property type="entry name" value="Nucleotidyltransferase"/>
    <property type="match status" value="1"/>
</dbReference>
<dbReference type="InterPro" id="IPR002934">
    <property type="entry name" value="Polymerase_NTP_transf_dom"/>
</dbReference>
<reference evidence="2 3" key="1">
    <citation type="submission" date="2015-09" db="EMBL/GenBank/DDBJ databases">
        <title>Draft genome sequence of Kouleothrix aurantiaca JCM 19913.</title>
        <authorList>
            <person name="Hemp J."/>
        </authorList>
    </citation>
    <scope>NUCLEOTIDE SEQUENCE [LARGE SCALE GENOMIC DNA]</scope>
    <source>
        <strain evidence="2 3">COM-B</strain>
    </source>
</reference>